<dbReference type="InterPro" id="IPR024515">
    <property type="entry name" value="DUF3397"/>
</dbReference>
<sequence>MIHFITYISSIFIVAPFLATWLIYLGAVKLYKQKRRAFFAAVNVSTPFYMIAMLVLLSHLFNINATGMLVIVLLLMLMSILYLQWKYNTEVILGKAFKLLWRICFLLFSFLYLLLILYGLMDRIFFY</sequence>
<comment type="caution">
    <text evidence="2">The sequence shown here is derived from an EMBL/GenBank/DDBJ whole genome shotgun (WGS) entry which is preliminary data.</text>
</comment>
<evidence type="ECO:0000313" key="2">
    <source>
        <dbReference type="EMBL" id="MCG3420481.1"/>
    </source>
</evidence>
<dbReference type="AlphaFoldDB" id="A0AAW5B7V1"/>
<gene>
    <name evidence="2" type="ORF">K3T81_15145</name>
</gene>
<organism evidence="2 3">
    <name type="scientific">Oceanobacillus jordanicus</name>
    <dbReference type="NCBI Taxonomy" id="2867266"/>
    <lineage>
        <taxon>Bacteria</taxon>
        <taxon>Bacillati</taxon>
        <taxon>Bacillota</taxon>
        <taxon>Bacilli</taxon>
        <taxon>Bacillales</taxon>
        <taxon>Bacillaceae</taxon>
        <taxon>Oceanobacillus</taxon>
    </lineage>
</organism>
<reference evidence="2 3" key="1">
    <citation type="journal article" date="2022" name="Evol. Bioinform. Online">
        <title>Draft Genome Sequence of Oceanobacillus jordanicus Strain GSFE11, a Halotolerant Plant Growth-Promoting Bacterial Endophyte Isolated From the Jordan Valley.</title>
        <authorList>
            <person name="Alhindi T."/>
            <person name="Albdaiwi R."/>
        </authorList>
    </citation>
    <scope>NUCLEOTIDE SEQUENCE [LARGE SCALE GENOMIC DNA]</scope>
    <source>
        <strain evidence="2 3">GSFE11</strain>
    </source>
</reference>
<keyword evidence="1" id="KW-0812">Transmembrane</keyword>
<evidence type="ECO:0000313" key="3">
    <source>
        <dbReference type="Proteomes" id="UP001199631"/>
    </source>
</evidence>
<keyword evidence="1" id="KW-1133">Transmembrane helix</keyword>
<dbReference type="RefSeq" id="WP_420830846.1">
    <property type="nucleotide sequence ID" value="NZ_JAIFZM010000014.1"/>
</dbReference>
<dbReference type="EMBL" id="JAIFZM010000014">
    <property type="protein sequence ID" value="MCG3420481.1"/>
    <property type="molecule type" value="Genomic_DNA"/>
</dbReference>
<dbReference type="Proteomes" id="UP001199631">
    <property type="component" value="Unassembled WGS sequence"/>
</dbReference>
<feature type="transmembrane region" description="Helical" evidence="1">
    <location>
        <begin position="99"/>
        <end position="121"/>
    </location>
</feature>
<accession>A0AAW5B7V1</accession>
<feature type="transmembrane region" description="Helical" evidence="1">
    <location>
        <begin position="37"/>
        <end position="61"/>
    </location>
</feature>
<evidence type="ECO:0000256" key="1">
    <source>
        <dbReference type="SAM" id="Phobius"/>
    </source>
</evidence>
<feature type="transmembrane region" description="Helical" evidence="1">
    <location>
        <begin position="6"/>
        <end position="25"/>
    </location>
</feature>
<keyword evidence="1" id="KW-0472">Membrane</keyword>
<keyword evidence="3" id="KW-1185">Reference proteome</keyword>
<feature type="transmembrane region" description="Helical" evidence="1">
    <location>
        <begin position="67"/>
        <end position="87"/>
    </location>
</feature>
<name>A0AAW5B7V1_9BACI</name>
<dbReference type="Pfam" id="PF11877">
    <property type="entry name" value="DUF3397"/>
    <property type="match status" value="1"/>
</dbReference>
<proteinExistence type="predicted"/>
<protein>
    <submittedName>
        <fullName evidence="2">DUF3397 domain-containing protein</fullName>
    </submittedName>
</protein>